<feature type="transmembrane region" description="Helical" evidence="7">
    <location>
        <begin position="514"/>
        <end position="535"/>
    </location>
</feature>
<keyword evidence="5 7" id="KW-1133">Transmembrane helix</keyword>
<dbReference type="CDD" id="cd06261">
    <property type="entry name" value="TM_PBP2"/>
    <property type="match status" value="1"/>
</dbReference>
<dbReference type="PROSITE" id="PS51257">
    <property type="entry name" value="PROKAR_LIPOPROTEIN"/>
    <property type="match status" value="1"/>
</dbReference>
<evidence type="ECO:0000256" key="6">
    <source>
        <dbReference type="ARBA" id="ARBA00023136"/>
    </source>
</evidence>
<feature type="domain" description="ABC transmembrane type-1" evidence="8">
    <location>
        <begin position="510"/>
        <end position="724"/>
    </location>
</feature>
<feature type="transmembrane region" description="Helical" evidence="7">
    <location>
        <begin position="654"/>
        <end position="676"/>
    </location>
</feature>
<dbReference type="PROSITE" id="PS50928">
    <property type="entry name" value="ABC_TM1"/>
    <property type="match status" value="1"/>
</dbReference>
<evidence type="ECO:0000256" key="5">
    <source>
        <dbReference type="ARBA" id="ARBA00022989"/>
    </source>
</evidence>
<dbReference type="GO" id="GO:0015144">
    <property type="term" value="F:carbohydrate transmembrane transporter activity"/>
    <property type="evidence" value="ECO:0007669"/>
    <property type="project" value="InterPro"/>
</dbReference>
<accession>A0A381X682</accession>
<dbReference type="InterPro" id="IPR006059">
    <property type="entry name" value="SBP"/>
</dbReference>
<evidence type="ECO:0000256" key="3">
    <source>
        <dbReference type="ARBA" id="ARBA00022475"/>
    </source>
</evidence>
<feature type="transmembrane region" description="Helical" evidence="7">
    <location>
        <begin position="597"/>
        <end position="621"/>
    </location>
</feature>
<dbReference type="SUPFAM" id="SSF161098">
    <property type="entry name" value="MetI-like"/>
    <property type="match status" value="1"/>
</dbReference>
<dbReference type="SUPFAM" id="SSF53850">
    <property type="entry name" value="Periplasmic binding protein-like II"/>
    <property type="match status" value="1"/>
</dbReference>
<comment type="subcellular location">
    <subcellularLocation>
        <location evidence="1">Cell membrane</location>
        <topology evidence="1">Multi-pass membrane protein</topology>
    </subcellularLocation>
</comment>
<dbReference type="Pfam" id="PF13416">
    <property type="entry name" value="SBP_bac_8"/>
    <property type="match status" value="1"/>
</dbReference>
<evidence type="ECO:0000256" key="7">
    <source>
        <dbReference type="SAM" id="Phobius"/>
    </source>
</evidence>
<evidence type="ECO:0000256" key="1">
    <source>
        <dbReference type="ARBA" id="ARBA00004651"/>
    </source>
</evidence>
<sequence>MNFQRIIFPLFVILIFSCSDGDSGKSTINIWHQMHYENRKVLREVCDYYERRNPDLRINLTYRETEELRSNFQSSAMGGSGPQLIYGPSDQVGPFATMGIIQPLDTLFEESFFTGFVENSVIEFQNKKWMVGDVVGNHLMLIYNKKLIQSPPENTDELIKEGKALTRDMDGDGKIDQYGLVWNFTEPFFYAPWLGGFGGWLITVDNQPDLNTEANEKGFAFIKSLRDVHGIIPRECDYEIANAMFLGGDAAMIINGDWSWGNYMGKVDFGIARIPMVSETGLWPTPIVSAKGYSINANVRAEKLNDVKNLLRYLTSAQVQLIFTEKVNSQPSSLEALSHPKIQENKILQASARVIEVGKPMAVVPEMRAIWDALRTQYQGVLGGTIDPLIAAELSQKNALKQIHLMNDIQPPGWTAILIKLSLLGLFFWVIVYLFKNTKGIMESLRENKTAYFFIAPAFLVVFTIIMFPFCYNIFISFSNFSLKTFRNWELIGIHHYVNVFQDIHFYMVLSKTLIWTFVNIFFHVTLGIILAVLINRTLPAKPILRTALIIPWAVPQYISALTWRGMFNQEYGSINLILKKFLHLGPVQWLSSPTEAFIACILTNVWLGFPFMMIVALGGLQSIPNDLYEAAEVDGASRWQQFWHITLPMLKPVMVPAVILGMIWTFNNINVVWLVSNGGEPSDQTHILVSYVYKSAFNLYRYGYAAALSMVIFSILLVMGVFSLRQSKSTESVY</sequence>
<evidence type="ECO:0000259" key="8">
    <source>
        <dbReference type="PROSITE" id="PS50928"/>
    </source>
</evidence>
<protein>
    <recommendedName>
        <fullName evidence="8">ABC transmembrane type-1 domain-containing protein</fullName>
    </recommendedName>
</protein>
<evidence type="ECO:0000256" key="2">
    <source>
        <dbReference type="ARBA" id="ARBA00022448"/>
    </source>
</evidence>
<dbReference type="InterPro" id="IPR035906">
    <property type="entry name" value="MetI-like_sf"/>
</dbReference>
<keyword evidence="6 7" id="KW-0472">Membrane</keyword>
<dbReference type="PANTHER" id="PTHR43005">
    <property type="entry name" value="BLR7065 PROTEIN"/>
    <property type="match status" value="1"/>
</dbReference>
<name>A0A381X682_9ZZZZ</name>
<feature type="transmembrane region" description="Helical" evidence="7">
    <location>
        <begin position="413"/>
        <end position="435"/>
    </location>
</feature>
<feature type="transmembrane region" description="Helical" evidence="7">
    <location>
        <begin position="451"/>
        <end position="475"/>
    </location>
</feature>
<dbReference type="InterPro" id="IPR000515">
    <property type="entry name" value="MetI-like"/>
</dbReference>
<dbReference type="GO" id="GO:0005886">
    <property type="term" value="C:plasma membrane"/>
    <property type="evidence" value="ECO:0007669"/>
    <property type="project" value="UniProtKB-SubCell"/>
</dbReference>
<evidence type="ECO:0000313" key="9">
    <source>
        <dbReference type="EMBL" id="SVA59733.1"/>
    </source>
</evidence>
<keyword evidence="3" id="KW-1003">Cell membrane</keyword>
<evidence type="ECO:0000256" key="4">
    <source>
        <dbReference type="ARBA" id="ARBA00022692"/>
    </source>
</evidence>
<dbReference type="Gene3D" id="3.40.190.10">
    <property type="entry name" value="Periplasmic binding protein-like II"/>
    <property type="match status" value="2"/>
</dbReference>
<dbReference type="EMBL" id="UINC01013911">
    <property type="protein sequence ID" value="SVA59733.1"/>
    <property type="molecule type" value="Genomic_DNA"/>
</dbReference>
<proteinExistence type="predicted"/>
<keyword evidence="4 7" id="KW-0812">Transmembrane</keyword>
<feature type="transmembrane region" description="Helical" evidence="7">
    <location>
        <begin position="703"/>
        <end position="725"/>
    </location>
</feature>
<dbReference type="PANTHER" id="PTHR43005:SF1">
    <property type="entry name" value="SPERMIDINE_PUTRESCINE TRANSPORT SYSTEM PERMEASE PROTEIN"/>
    <property type="match status" value="1"/>
</dbReference>
<dbReference type="AlphaFoldDB" id="A0A381X682"/>
<keyword evidence="2" id="KW-0813">Transport</keyword>
<reference evidence="9" key="1">
    <citation type="submission" date="2018-05" db="EMBL/GenBank/DDBJ databases">
        <authorList>
            <person name="Lanie J.A."/>
            <person name="Ng W.-L."/>
            <person name="Kazmierczak K.M."/>
            <person name="Andrzejewski T.M."/>
            <person name="Davidsen T.M."/>
            <person name="Wayne K.J."/>
            <person name="Tettelin H."/>
            <person name="Glass J.I."/>
            <person name="Rusch D."/>
            <person name="Podicherti R."/>
            <person name="Tsui H.-C.T."/>
            <person name="Winkler M.E."/>
        </authorList>
    </citation>
    <scope>NUCLEOTIDE SEQUENCE</scope>
</reference>
<organism evidence="9">
    <name type="scientific">marine metagenome</name>
    <dbReference type="NCBI Taxonomy" id="408172"/>
    <lineage>
        <taxon>unclassified sequences</taxon>
        <taxon>metagenomes</taxon>
        <taxon>ecological metagenomes</taxon>
    </lineage>
</organism>
<dbReference type="PRINTS" id="PR00181">
    <property type="entry name" value="MALTOSEBP"/>
</dbReference>
<dbReference type="Pfam" id="PF00528">
    <property type="entry name" value="BPD_transp_1"/>
    <property type="match status" value="1"/>
</dbReference>
<dbReference type="InterPro" id="IPR006060">
    <property type="entry name" value="Maltose/Cyclodextrin-bd"/>
</dbReference>
<gene>
    <name evidence="9" type="ORF">METZ01_LOCUS112587</name>
</gene>
<dbReference type="Gene3D" id="1.10.3720.10">
    <property type="entry name" value="MetI-like"/>
    <property type="match status" value="1"/>
</dbReference>